<dbReference type="EMBL" id="KL142367">
    <property type="protein sequence ID" value="KDR85931.1"/>
    <property type="molecule type" value="Genomic_DNA"/>
</dbReference>
<accession>A0A067TRZ8</accession>
<sequence>MSLLRIQISNAKMSPRGPVANGNRKSTTSTTAHGSLLLSIPVLLGGRTSILRLEILAPDPRRGMPGLSTHCLVDAAPLDKTSVGFLRKDMWKSNTTERLGRFGKPLLLISFYLKSDMFHPIPNFDLKCRSSKSVLLMVHPGIRFSFCAPPITVL</sequence>
<dbReference type="HOGENOM" id="CLU_1704337_0_0_1"/>
<keyword evidence="3" id="KW-1185">Reference proteome</keyword>
<feature type="region of interest" description="Disordered" evidence="1">
    <location>
        <begin position="8"/>
        <end position="30"/>
    </location>
</feature>
<protein>
    <submittedName>
        <fullName evidence="2">Uncharacterized protein</fullName>
    </submittedName>
</protein>
<dbReference type="Proteomes" id="UP000027222">
    <property type="component" value="Unassembled WGS sequence"/>
</dbReference>
<organism evidence="2 3">
    <name type="scientific">Galerina marginata (strain CBS 339.88)</name>
    <dbReference type="NCBI Taxonomy" id="685588"/>
    <lineage>
        <taxon>Eukaryota</taxon>
        <taxon>Fungi</taxon>
        <taxon>Dikarya</taxon>
        <taxon>Basidiomycota</taxon>
        <taxon>Agaricomycotina</taxon>
        <taxon>Agaricomycetes</taxon>
        <taxon>Agaricomycetidae</taxon>
        <taxon>Agaricales</taxon>
        <taxon>Agaricineae</taxon>
        <taxon>Strophariaceae</taxon>
        <taxon>Galerina</taxon>
    </lineage>
</organism>
<reference evidence="3" key="1">
    <citation type="journal article" date="2014" name="Proc. Natl. Acad. Sci. U.S.A.">
        <title>Extensive sampling of basidiomycete genomes demonstrates inadequacy of the white-rot/brown-rot paradigm for wood decay fungi.</title>
        <authorList>
            <person name="Riley R."/>
            <person name="Salamov A.A."/>
            <person name="Brown D.W."/>
            <person name="Nagy L.G."/>
            <person name="Floudas D."/>
            <person name="Held B.W."/>
            <person name="Levasseur A."/>
            <person name="Lombard V."/>
            <person name="Morin E."/>
            <person name="Otillar R."/>
            <person name="Lindquist E.A."/>
            <person name="Sun H."/>
            <person name="LaButti K.M."/>
            <person name="Schmutz J."/>
            <person name="Jabbour D."/>
            <person name="Luo H."/>
            <person name="Baker S.E."/>
            <person name="Pisabarro A.G."/>
            <person name="Walton J.D."/>
            <person name="Blanchette R.A."/>
            <person name="Henrissat B."/>
            <person name="Martin F."/>
            <person name="Cullen D."/>
            <person name="Hibbett D.S."/>
            <person name="Grigoriev I.V."/>
        </authorList>
    </citation>
    <scope>NUCLEOTIDE SEQUENCE [LARGE SCALE GENOMIC DNA]</scope>
    <source>
        <strain evidence="3">CBS 339.88</strain>
    </source>
</reference>
<name>A0A067TRZ8_GALM3</name>
<evidence type="ECO:0000256" key="1">
    <source>
        <dbReference type="SAM" id="MobiDB-lite"/>
    </source>
</evidence>
<evidence type="ECO:0000313" key="2">
    <source>
        <dbReference type="EMBL" id="KDR85931.1"/>
    </source>
</evidence>
<gene>
    <name evidence="2" type="ORF">GALMADRAFT_393823</name>
</gene>
<evidence type="ECO:0000313" key="3">
    <source>
        <dbReference type="Proteomes" id="UP000027222"/>
    </source>
</evidence>
<dbReference type="AlphaFoldDB" id="A0A067TRZ8"/>
<proteinExistence type="predicted"/>